<keyword evidence="2" id="KW-1133">Transmembrane helix</keyword>
<sequence length="70" mass="7937">MSGVYRYTQRLAHEKPVIFWSLLLGLVGPVMVIGVPPVRRSFGYKSPEPIPSTFPLPNRPRQPVKGYEDN</sequence>
<dbReference type="EMBL" id="ATAM02000010">
    <property type="protein sequence ID" value="KAL0243462.1"/>
    <property type="molecule type" value="Genomic_DNA"/>
</dbReference>
<evidence type="ECO:0000313" key="4">
    <source>
        <dbReference type="Proteomes" id="UP000054399"/>
    </source>
</evidence>
<evidence type="ECO:0008006" key="5">
    <source>
        <dbReference type="Google" id="ProtNLM"/>
    </source>
</evidence>
<evidence type="ECO:0000256" key="2">
    <source>
        <dbReference type="SAM" id="Phobius"/>
    </source>
</evidence>
<feature type="transmembrane region" description="Helical" evidence="2">
    <location>
        <begin position="17"/>
        <end position="35"/>
    </location>
</feature>
<feature type="compositionally biased region" description="Pro residues" evidence="1">
    <location>
        <begin position="48"/>
        <end position="60"/>
    </location>
</feature>
<comment type="caution">
    <text evidence="3">The sequence shown here is derived from an EMBL/GenBank/DDBJ whole genome shotgun (WGS) entry which is preliminary data.</text>
</comment>
<reference evidence="3" key="2">
    <citation type="submission" date="2024-01" db="EMBL/GenBank/DDBJ databases">
        <title>Comparative genomics of Cryptococcus and Kwoniella reveals pathogenesis evolution and contrasting modes of karyotype evolution via chromosome fusion or intercentromeric recombination.</title>
        <authorList>
            <person name="Coelho M.A."/>
            <person name="David-Palma M."/>
            <person name="Shea T."/>
            <person name="Bowers K."/>
            <person name="Mcginley-Smith S."/>
            <person name="Mohammad A.W."/>
            <person name="Gnirke A."/>
            <person name="Yurkov A.M."/>
            <person name="Nowrousian M."/>
            <person name="Sun S."/>
            <person name="Cuomo C.A."/>
            <person name="Heitman J."/>
        </authorList>
    </citation>
    <scope>NUCLEOTIDE SEQUENCE</scope>
    <source>
        <strain evidence="3">IND107</strain>
    </source>
</reference>
<protein>
    <recommendedName>
        <fullName evidence="5">NADH-ubiquinone oxidoreductase 9.5 kDa subunit</fullName>
    </recommendedName>
</protein>
<reference evidence="3" key="1">
    <citation type="submission" date="2015-01" db="EMBL/GenBank/DDBJ databases">
        <authorList>
            <consortium name="The Broad Institute Genomics Platform"/>
            <person name="Cuomo C."/>
            <person name="Litvintseva A."/>
            <person name="Chen Y."/>
            <person name="Heitman J."/>
            <person name="Sun S."/>
            <person name="Springer D."/>
            <person name="Dromer F."/>
            <person name="Young S."/>
            <person name="Zeng Q."/>
            <person name="Gargeya S."/>
            <person name="Abouelleil A."/>
            <person name="Alvarado L."/>
            <person name="Chapman S.B."/>
            <person name="Gainer-Dewar J."/>
            <person name="Goldberg J."/>
            <person name="Griggs A."/>
            <person name="Gujja S."/>
            <person name="Hansen M."/>
            <person name="Howarth C."/>
            <person name="Imamovic A."/>
            <person name="Larimer J."/>
            <person name="Murphy C."/>
            <person name="Naylor J."/>
            <person name="Pearson M."/>
            <person name="Priest M."/>
            <person name="Roberts A."/>
            <person name="Saif S."/>
            <person name="Shea T."/>
            <person name="Sykes S."/>
            <person name="Wortman J."/>
            <person name="Nusbaum C."/>
            <person name="Birren B."/>
        </authorList>
    </citation>
    <scope>NUCLEOTIDE SEQUENCE</scope>
    <source>
        <strain evidence="3">IND107</strain>
    </source>
</reference>
<dbReference type="PANTHER" id="PTHR38488:SF1">
    <property type="entry name" value="OXIDOREDUCTASE 9.5 KDA SUBUNIT, PUTATIVE (AFU_ORTHOLOGUE AFUA_5G08980)-RELATED"/>
    <property type="match status" value="1"/>
</dbReference>
<dbReference type="RefSeq" id="XP_066611829.1">
    <property type="nucleotide sequence ID" value="XM_066759883.1"/>
</dbReference>
<gene>
    <name evidence="3" type="ORF">I308_105428</name>
</gene>
<keyword evidence="2" id="KW-0812">Transmembrane</keyword>
<dbReference type="GeneID" id="91992283"/>
<proteinExistence type="predicted"/>
<evidence type="ECO:0000313" key="3">
    <source>
        <dbReference type="EMBL" id="KAL0243462.1"/>
    </source>
</evidence>
<dbReference type="InterPro" id="IPR039961">
    <property type="entry name" value="Nuo9.5"/>
</dbReference>
<keyword evidence="2" id="KW-0472">Membrane</keyword>
<feature type="region of interest" description="Disordered" evidence="1">
    <location>
        <begin position="47"/>
        <end position="70"/>
    </location>
</feature>
<evidence type="ECO:0000256" key="1">
    <source>
        <dbReference type="SAM" id="MobiDB-lite"/>
    </source>
</evidence>
<organism evidence="3 4">
    <name type="scientific">Cryptococcus tetragattii IND107</name>
    <dbReference type="NCBI Taxonomy" id="1296105"/>
    <lineage>
        <taxon>Eukaryota</taxon>
        <taxon>Fungi</taxon>
        <taxon>Dikarya</taxon>
        <taxon>Basidiomycota</taxon>
        <taxon>Agaricomycotina</taxon>
        <taxon>Tremellomycetes</taxon>
        <taxon>Tremellales</taxon>
        <taxon>Cryptococcaceae</taxon>
        <taxon>Cryptococcus</taxon>
        <taxon>Cryptococcus gattii species complex</taxon>
    </lineage>
</organism>
<accession>A0ABR3BMI2</accession>
<dbReference type="CDD" id="cd22903">
    <property type="entry name" value="NI9M"/>
    <property type="match status" value="1"/>
</dbReference>
<dbReference type="Proteomes" id="UP000054399">
    <property type="component" value="Unassembled WGS sequence"/>
</dbReference>
<keyword evidence="4" id="KW-1185">Reference proteome</keyword>
<name>A0ABR3BMI2_9TREE</name>
<dbReference type="PANTHER" id="PTHR38488">
    <property type="entry name" value="OXIDOREDUCTASE 9.5 KDA SUBUNIT, PUTATIVE (AFU_ORTHOLOGUE AFUA_5G08980)-RELATED"/>
    <property type="match status" value="1"/>
</dbReference>